<dbReference type="SUPFAM" id="SSF53720">
    <property type="entry name" value="ALDH-like"/>
    <property type="match status" value="1"/>
</dbReference>
<dbReference type="PANTHER" id="PTHR11699">
    <property type="entry name" value="ALDEHYDE DEHYDROGENASE-RELATED"/>
    <property type="match status" value="1"/>
</dbReference>
<evidence type="ECO:0000256" key="4">
    <source>
        <dbReference type="RuleBase" id="RU003345"/>
    </source>
</evidence>
<dbReference type="InterPro" id="IPR015590">
    <property type="entry name" value="Aldehyde_DH_dom"/>
</dbReference>
<dbReference type="AlphaFoldDB" id="A0A4V3CPF7"/>
<proteinExistence type="inferred from homology"/>
<name>A0A4V3CPF7_NOCIG</name>
<gene>
    <name evidence="6" type="ORF">DFR75_104142</name>
</gene>
<evidence type="ECO:0000256" key="2">
    <source>
        <dbReference type="ARBA" id="ARBA00023002"/>
    </source>
</evidence>
<dbReference type="PROSITE" id="PS00687">
    <property type="entry name" value="ALDEHYDE_DEHYDR_GLU"/>
    <property type="match status" value="1"/>
</dbReference>
<evidence type="ECO:0000313" key="6">
    <source>
        <dbReference type="EMBL" id="TDP37792.1"/>
    </source>
</evidence>
<feature type="domain" description="Aldehyde dehydrogenase" evidence="5">
    <location>
        <begin position="26"/>
        <end position="492"/>
    </location>
</feature>
<dbReference type="Gene3D" id="3.40.309.10">
    <property type="entry name" value="Aldehyde Dehydrogenase, Chain A, domain 2"/>
    <property type="match status" value="1"/>
</dbReference>
<dbReference type="RefSeq" id="WP_067488590.1">
    <property type="nucleotide sequence ID" value="NZ_SNXK01000004.1"/>
</dbReference>
<sequence length="496" mass="52816">MTMTLHSDALRTRVAEAQQMLIGGEWVQACSGRTLAVEDPATGAVVAQVPAGDSEDVDRAVAAARAALRGPWRLLTPQERGKLIWRLADLLEAHAGELAELEALDAGMPIAEARYVDVALSIDILRYYAGWPTKITGDTIPVSFPMNFGGPYHAYTVREPLGVVAAIVPWNLPLLMTVKKLAPALATGNTIVVKPAEQTPLSIALLARLVLEAGIPEGVVNYVTGYGETVGAALVRHPGVNKVTFTGSVATGKLIARAATDTLKRVSLELGGKSPNVVFDDADLDKAIPSAALAIFACQGESCVAGSRLYAQRGVYDEVVAGLAERARAITLGPGLDPASEMGPLISAEHREKVLGYLELGRSEGVEIVAGGNRHGDKGFFVEPTVLAGVDRQSRLLREEIFGPVLSVIPFDTEDEVLTLANDTDFGLGAGVWTRDVSRAHRFAGALESGQVWVNCYQAVDAALPFGGYKQSGWGRETCRENLDEYLEVKTVVVNL</sequence>
<dbReference type="GO" id="GO:0016620">
    <property type="term" value="F:oxidoreductase activity, acting on the aldehyde or oxo group of donors, NAD or NADP as acceptor"/>
    <property type="evidence" value="ECO:0007669"/>
    <property type="project" value="InterPro"/>
</dbReference>
<keyword evidence="2 4" id="KW-0560">Oxidoreductase</keyword>
<dbReference type="PROSITE" id="PS00070">
    <property type="entry name" value="ALDEHYDE_DEHYDR_CYS"/>
    <property type="match status" value="1"/>
</dbReference>
<protein>
    <submittedName>
        <fullName evidence="6">Aldehyde dehydrogenase (NAD+)/phenylacetaldehyde dehydrogenase</fullName>
    </submittedName>
</protein>
<dbReference type="InterPro" id="IPR016162">
    <property type="entry name" value="Ald_DH_N"/>
</dbReference>
<feature type="active site" evidence="3">
    <location>
        <position position="269"/>
    </location>
</feature>
<dbReference type="Gene3D" id="3.40.605.10">
    <property type="entry name" value="Aldehyde Dehydrogenase, Chain A, domain 1"/>
    <property type="match status" value="1"/>
</dbReference>
<evidence type="ECO:0000256" key="1">
    <source>
        <dbReference type="ARBA" id="ARBA00009986"/>
    </source>
</evidence>
<dbReference type="FunFam" id="3.40.605.10:FF:000007">
    <property type="entry name" value="NAD/NADP-dependent betaine aldehyde dehydrogenase"/>
    <property type="match status" value="1"/>
</dbReference>
<evidence type="ECO:0000313" key="7">
    <source>
        <dbReference type="Proteomes" id="UP000295087"/>
    </source>
</evidence>
<evidence type="ECO:0000259" key="5">
    <source>
        <dbReference type="Pfam" id="PF00171"/>
    </source>
</evidence>
<dbReference type="FunFam" id="3.40.309.10:FF:000012">
    <property type="entry name" value="Betaine aldehyde dehydrogenase"/>
    <property type="match status" value="1"/>
</dbReference>
<dbReference type="Proteomes" id="UP000295087">
    <property type="component" value="Unassembled WGS sequence"/>
</dbReference>
<evidence type="ECO:0000256" key="3">
    <source>
        <dbReference type="PROSITE-ProRule" id="PRU10007"/>
    </source>
</evidence>
<dbReference type="Pfam" id="PF00171">
    <property type="entry name" value="Aldedh"/>
    <property type="match status" value="1"/>
</dbReference>
<reference evidence="6 7" key="1">
    <citation type="submission" date="2019-03" db="EMBL/GenBank/DDBJ databases">
        <title>Genomic Encyclopedia of Type Strains, Phase IV (KMG-IV): sequencing the most valuable type-strain genomes for metagenomic binning, comparative biology and taxonomic classification.</title>
        <authorList>
            <person name="Goeker M."/>
        </authorList>
    </citation>
    <scope>NUCLEOTIDE SEQUENCE [LARGE SCALE GENOMIC DNA]</scope>
    <source>
        <strain evidence="6 7">DSM 44496</strain>
    </source>
</reference>
<comment type="caution">
    <text evidence="6">The sequence shown here is derived from an EMBL/GenBank/DDBJ whole genome shotgun (WGS) entry which is preliminary data.</text>
</comment>
<dbReference type="InterPro" id="IPR016161">
    <property type="entry name" value="Ald_DH/histidinol_DH"/>
</dbReference>
<keyword evidence="7" id="KW-1185">Reference proteome</keyword>
<dbReference type="InterPro" id="IPR029510">
    <property type="entry name" value="Ald_DH_CS_GLU"/>
</dbReference>
<organism evidence="6 7">
    <name type="scientific">Nocardia ignorata</name>
    <dbReference type="NCBI Taxonomy" id="145285"/>
    <lineage>
        <taxon>Bacteria</taxon>
        <taxon>Bacillati</taxon>
        <taxon>Actinomycetota</taxon>
        <taxon>Actinomycetes</taxon>
        <taxon>Mycobacteriales</taxon>
        <taxon>Nocardiaceae</taxon>
        <taxon>Nocardia</taxon>
    </lineage>
</organism>
<comment type="similarity">
    <text evidence="1 4">Belongs to the aldehyde dehydrogenase family.</text>
</comment>
<dbReference type="InterPro" id="IPR016163">
    <property type="entry name" value="Ald_DH_C"/>
</dbReference>
<dbReference type="InterPro" id="IPR016160">
    <property type="entry name" value="Ald_DH_CS_CYS"/>
</dbReference>
<accession>A0A4V3CPF7</accession>
<dbReference type="EMBL" id="SNXK01000004">
    <property type="protein sequence ID" value="TDP37792.1"/>
    <property type="molecule type" value="Genomic_DNA"/>
</dbReference>